<evidence type="ECO:0000313" key="10">
    <source>
        <dbReference type="Proteomes" id="UP000469523"/>
    </source>
</evidence>
<dbReference type="Pfam" id="PF00005">
    <property type="entry name" value="ABC_tran"/>
    <property type="match status" value="2"/>
</dbReference>
<dbReference type="NCBIfam" id="TIGR01727">
    <property type="entry name" value="oligo_HPY"/>
    <property type="match status" value="1"/>
</dbReference>
<dbReference type="PROSITE" id="PS50893">
    <property type="entry name" value="ABC_TRANSPORTER_2"/>
    <property type="match status" value="2"/>
</dbReference>
<evidence type="ECO:0000256" key="7">
    <source>
        <dbReference type="ARBA" id="ARBA00023136"/>
    </source>
</evidence>
<dbReference type="SUPFAM" id="SSF52540">
    <property type="entry name" value="P-loop containing nucleoside triphosphate hydrolases"/>
    <property type="match status" value="2"/>
</dbReference>
<keyword evidence="10" id="KW-1185">Reference proteome</keyword>
<dbReference type="GO" id="GO:0005886">
    <property type="term" value="C:plasma membrane"/>
    <property type="evidence" value="ECO:0007669"/>
    <property type="project" value="UniProtKB-SubCell"/>
</dbReference>
<dbReference type="NCBIfam" id="NF008453">
    <property type="entry name" value="PRK11308.1"/>
    <property type="match status" value="2"/>
</dbReference>
<dbReference type="InterPro" id="IPR003439">
    <property type="entry name" value="ABC_transporter-like_ATP-bd"/>
</dbReference>
<feature type="domain" description="ABC transporter" evidence="8">
    <location>
        <begin position="8"/>
        <end position="258"/>
    </location>
</feature>
<dbReference type="SMART" id="SM00382">
    <property type="entry name" value="AAA"/>
    <property type="match status" value="2"/>
</dbReference>
<sequence>MNNGSSILEVRDLYVTFNTYAGKVHAVRGVDLSLRKGETLAIVGESGSGKSVTARTVMGLLAKNANIERGEILYKEKDLTKLNDNEMSNIRGSEIAMIFQDPMSSLDPVMKIGRQITEALRIKQGMPSEEAKKKALELMKAVGIDEVEKRFNQYPFQFSGGMRQRIVIAIALACDPDILICDEPTTALDVTVQAKILDLIKEIQKERNIGVIFITHDLGVVANLADRVAVMYGGKIVEYGTVDEIFKNPRNPYTMALLSAMPDLETDSSTELYVIPGTPPNMLYPPKGDAFAPRNQFAMRIDLEEHPPMYKVSDTHYAATWLLHEDAPKVDLNSYRKKTTDDRKILDKINQRPKDEKPIVEVKNLKQYFTSGFGRRKLVVKAVDDVSFHIYKGETFGLVGESGCGKTTTGRSIIRLYNPTDGEIYFKGKLISKKSRHKEIKENTRGIAMIFQDPISSLNPRMTVKEIIGEGLRINKLYNSEEEITNKVYEMLETVGLTKEHANRYPHEFSGGQRQRIGVARALITNPELVIADEPISALDVSIQAQILNLLNNIKKELGLTVMFIAHNLSVVKYFSDRIGVMYYGKLVEIANAEELYRNPLHPYTKSLLSAIPIPDPDYEKNRKHIYYDPTIHDYSIEKPEMVEIKEGHFIYASPSEVEEYRKSL</sequence>
<name>A0A6N7XMT8_9FIRM</name>
<organism evidence="9 10">
    <name type="scientific">Tissierella pigra</name>
    <dbReference type="NCBI Taxonomy" id="2607614"/>
    <lineage>
        <taxon>Bacteria</taxon>
        <taxon>Bacillati</taxon>
        <taxon>Bacillota</taxon>
        <taxon>Tissierellia</taxon>
        <taxon>Tissierellales</taxon>
        <taxon>Tissierellaceae</taxon>
        <taxon>Tissierella</taxon>
    </lineage>
</organism>
<comment type="similarity">
    <text evidence="2">Belongs to the ABC transporter superfamily.</text>
</comment>
<protein>
    <submittedName>
        <fullName evidence="9">ABC transporter ATP-binding protein</fullName>
    </submittedName>
</protein>
<reference evidence="9 10" key="1">
    <citation type="submission" date="2019-09" db="EMBL/GenBank/DDBJ databases">
        <title>In-depth cultivation of the pig gut microbiome towards novel bacterial diversity and tailored functional studies.</title>
        <authorList>
            <person name="Wylensek D."/>
            <person name="Hitch T.C.A."/>
            <person name="Clavel T."/>
        </authorList>
    </citation>
    <scope>NUCLEOTIDE SEQUENCE [LARGE SCALE GENOMIC DNA]</scope>
    <source>
        <strain evidence="9 10">WCA3-693-APC-4?</strain>
    </source>
</reference>
<accession>A0A6N7XMT8</accession>
<dbReference type="PROSITE" id="PS00211">
    <property type="entry name" value="ABC_TRANSPORTER_1"/>
    <property type="match status" value="2"/>
</dbReference>
<dbReference type="PANTHER" id="PTHR43297:SF2">
    <property type="entry name" value="DIPEPTIDE TRANSPORT ATP-BINDING PROTEIN DPPD"/>
    <property type="match status" value="1"/>
</dbReference>
<evidence type="ECO:0000313" key="9">
    <source>
        <dbReference type="EMBL" id="MSU02826.1"/>
    </source>
</evidence>
<dbReference type="PANTHER" id="PTHR43297">
    <property type="entry name" value="OLIGOPEPTIDE TRANSPORT ATP-BINDING PROTEIN APPD"/>
    <property type="match status" value="1"/>
</dbReference>
<keyword evidence="3" id="KW-0813">Transport</keyword>
<gene>
    <name evidence="9" type="ORF">FYJ83_15290</name>
</gene>
<dbReference type="FunFam" id="3.40.50.300:FF:000016">
    <property type="entry name" value="Oligopeptide ABC transporter ATP-binding component"/>
    <property type="match status" value="2"/>
</dbReference>
<dbReference type="NCBIfam" id="NF007739">
    <property type="entry name" value="PRK10419.1"/>
    <property type="match status" value="2"/>
</dbReference>
<dbReference type="Proteomes" id="UP000469523">
    <property type="component" value="Unassembled WGS sequence"/>
</dbReference>
<evidence type="ECO:0000256" key="5">
    <source>
        <dbReference type="ARBA" id="ARBA00022741"/>
    </source>
</evidence>
<dbReference type="Pfam" id="PF08352">
    <property type="entry name" value="oligo_HPY"/>
    <property type="match status" value="2"/>
</dbReference>
<evidence type="ECO:0000256" key="4">
    <source>
        <dbReference type="ARBA" id="ARBA00022475"/>
    </source>
</evidence>
<keyword evidence="7" id="KW-0472">Membrane</keyword>
<dbReference type="GO" id="GO:0005524">
    <property type="term" value="F:ATP binding"/>
    <property type="evidence" value="ECO:0007669"/>
    <property type="project" value="UniProtKB-KW"/>
</dbReference>
<dbReference type="GO" id="GO:0016887">
    <property type="term" value="F:ATP hydrolysis activity"/>
    <property type="evidence" value="ECO:0007669"/>
    <property type="project" value="InterPro"/>
</dbReference>
<comment type="subcellular location">
    <subcellularLocation>
        <location evidence="1">Cell membrane</location>
        <topology evidence="1">Peripheral membrane protein</topology>
    </subcellularLocation>
</comment>
<dbReference type="Gene3D" id="3.40.50.300">
    <property type="entry name" value="P-loop containing nucleotide triphosphate hydrolases"/>
    <property type="match status" value="2"/>
</dbReference>
<dbReference type="InterPro" id="IPR050388">
    <property type="entry name" value="ABC_Ni/Peptide_Import"/>
</dbReference>
<feature type="domain" description="ABC transporter" evidence="8">
    <location>
        <begin position="360"/>
        <end position="609"/>
    </location>
</feature>
<dbReference type="InterPro" id="IPR027417">
    <property type="entry name" value="P-loop_NTPase"/>
</dbReference>
<evidence type="ECO:0000256" key="2">
    <source>
        <dbReference type="ARBA" id="ARBA00005417"/>
    </source>
</evidence>
<evidence type="ECO:0000259" key="8">
    <source>
        <dbReference type="PROSITE" id="PS50893"/>
    </source>
</evidence>
<dbReference type="InterPro" id="IPR013563">
    <property type="entry name" value="Oligopep_ABC_C"/>
</dbReference>
<evidence type="ECO:0000256" key="1">
    <source>
        <dbReference type="ARBA" id="ARBA00004202"/>
    </source>
</evidence>
<evidence type="ECO:0000256" key="3">
    <source>
        <dbReference type="ARBA" id="ARBA00022448"/>
    </source>
</evidence>
<keyword evidence="4" id="KW-1003">Cell membrane</keyword>
<dbReference type="InterPro" id="IPR003593">
    <property type="entry name" value="AAA+_ATPase"/>
</dbReference>
<keyword evidence="5" id="KW-0547">Nucleotide-binding</keyword>
<evidence type="ECO:0000256" key="6">
    <source>
        <dbReference type="ARBA" id="ARBA00022840"/>
    </source>
</evidence>
<dbReference type="RefSeq" id="WP_154442021.1">
    <property type="nucleotide sequence ID" value="NZ_VUNQ01000044.1"/>
</dbReference>
<proteinExistence type="inferred from homology"/>
<dbReference type="InterPro" id="IPR017871">
    <property type="entry name" value="ABC_transporter-like_CS"/>
</dbReference>
<keyword evidence="6 9" id="KW-0067">ATP-binding</keyword>
<dbReference type="GO" id="GO:0015833">
    <property type="term" value="P:peptide transport"/>
    <property type="evidence" value="ECO:0007669"/>
    <property type="project" value="InterPro"/>
</dbReference>
<dbReference type="EMBL" id="VUNQ01000044">
    <property type="protein sequence ID" value="MSU02826.1"/>
    <property type="molecule type" value="Genomic_DNA"/>
</dbReference>
<comment type="caution">
    <text evidence="9">The sequence shown here is derived from an EMBL/GenBank/DDBJ whole genome shotgun (WGS) entry which is preliminary data.</text>
</comment>
<dbReference type="CDD" id="cd03257">
    <property type="entry name" value="ABC_NikE_OppD_transporters"/>
    <property type="match status" value="2"/>
</dbReference>
<dbReference type="AlphaFoldDB" id="A0A6N7XMT8"/>